<gene>
    <name evidence="4" type="primary">LOC103696242</name>
</gene>
<feature type="coiled-coil region" evidence="1">
    <location>
        <begin position="29"/>
        <end position="63"/>
    </location>
</feature>
<keyword evidence="1" id="KW-0175">Coiled coil</keyword>
<dbReference type="Proteomes" id="UP000228380">
    <property type="component" value="Unplaced"/>
</dbReference>
<proteinExistence type="predicted"/>
<reference evidence="4" key="1">
    <citation type="submission" date="2025-08" db="UniProtKB">
        <authorList>
            <consortium name="RefSeq"/>
        </authorList>
    </citation>
    <scope>IDENTIFICATION</scope>
    <source>
        <tissue evidence="4">Young leaves</tissue>
    </source>
</reference>
<name>A0A8B7BG55_PHODC</name>
<dbReference type="KEGG" id="pda:103696242"/>
<keyword evidence="3" id="KW-1185">Reference proteome</keyword>
<evidence type="ECO:0000313" key="4">
    <source>
        <dbReference type="RefSeq" id="XP_008776013.2"/>
    </source>
</evidence>
<evidence type="ECO:0000313" key="3">
    <source>
        <dbReference type="Proteomes" id="UP000228380"/>
    </source>
</evidence>
<dbReference type="OrthoDB" id="773812at2759"/>
<dbReference type="AlphaFoldDB" id="A0A8B7BG55"/>
<organism evidence="3 4">
    <name type="scientific">Phoenix dactylifera</name>
    <name type="common">Date palm</name>
    <dbReference type="NCBI Taxonomy" id="42345"/>
    <lineage>
        <taxon>Eukaryota</taxon>
        <taxon>Viridiplantae</taxon>
        <taxon>Streptophyta</taxon>
        <taxon>Embryophyta</taxon>
        <taxon>Tracheophyta</taxon>
        <taxon>Spermatophyta</taxon>
        <taxon>Magnoliopsida</taxon>
        <taxon>Liliopsida</taxon>
        <taxon>Arecaceae</taxon>
        <taxon>Coryphoideae</taxon>
        <taxon>Phoeniceae</taxon>
        <taxon>Phoenix</taxon>
    </lineage>
</organism>
<sequence>MDLPSDRSSGTSTFQRFMQQRIRACQQDRRCLQHEIYDLEDRLEETEKQLEEIKAETRTSHRELFKCVKDKVDIAWKCAKMKMDQEKVFGAQEIQKLWGTDESLMIDNKDPGGQSTDMVSKVERLLKDLESMGMNPKLPEVEVKVFPEGSKSYPVVVESSKMPPGREESSLEKMLSN</sequence>
<accession>A0A8B7BG55</accession>
<feature type="region of interest" description="Disordered" evidence="2">
    <location>
        <begin position="157"/>
        <end position="177"/>
    </location>
</feature>
<dbReference type="RefSeq" id="XP_008776013.2">
    <property type="nucleotide sequence ID" value="XM_008777791.4"/>
</dbReference>
<dbReference type="GeneID" id="103696242"/>
<evidence type="ECO:0000256" key="2">
    <source>
        <dbReference type="SAM" id="MobiDB-lite"/>
    </source>
</evidence>
<protein>
    <submittedName>
        <fullName evidence="4">Uncharacterized protein LOC103696242</fullName>
    </submittedName>
</protein>
<evidence type="ECO:0000256" key="1">
    <source>
        <dbReference type="SAM" id="Coils"/>
    </source>
</evidence>